<gene>
    <name evidence="1" type="ORF">GCM10017771_30650</name>
</gene>
<name>A0A919L7K3_9ACTN</name>
<dbReference type="RefSeq" id="WP_189783012.1">
    <property type="nucleotide sequence ID" value="NZ_BNAT01000009.1"/>
</dbReference>
<reference evidence="1" key="1">
    <citation type="journal article" date="2014" name="Int. J. Syst. Evol. Microbiol.">
        <title>Complete genome sequence of Corynebacterium casei LMG S-19264T (=DSM 44701T), isolated from a smear-ripened cheese.</title>
        <authorList>
            <consortium name="US DOE Joint Genome Institute (JGI-PGF)"/>
            <person name="Walter F."/>
            <person name="Albersmeier A."/>
            <person name="Kalinowski J."/>
            <person name="Ruckert C."/>
        </authorList>
    </citation>
    <scope>NUCLEOTIDE SEQUENCE</scope>
    <source>
        <strain evidence="1">CGMCC 4.7403</strain>
    </source>
</reference>
<evidence type="ECO:0000313" key="2">
    <source>
        <dbReference type="Proteomes" id="UP000603227"/>
    </source>
</evidence>
<organism evidence="1 2">
    <name type="scientific">Streptomyces capitiformicae</name>
    <dbReference type="NCBI Taxonomy" id="2014920"/>
    <lineage>
        <taxon>Bacteria</taxon>
        <taxon>Bacillati</taxon>
        <taxon>Actinomycetota</taxon>
        <taxon>Actinomycetes</taxon>
        <taxon>Kitasatosporales</taxon>
        <taxon>Streptomycetaceae</taxon>
        <taxon>Streptomyces</taxon>
    </lineage>
</organism>
<proteinExistence type="predicted"/>
<reference evidence="1" key="2">
    <citation type="submission" date="2020-09" db="EMBL/GenBank/DDBJ databases">
        <authorList>
            <person name="Sun Q."/>
            <person name="Zhou Y."/>
        </authorList>
    </citation>
    <scope>NUCLEOTIDE SEQUENCE</scope>
    <source>
        <strain evidence="1">CGMCC 4.7403</strain>
    </source>
</reference>
<dbReference type="EMBL" id="BNAT01000009">
    <property type="protein sequence ID" value="GHH87835.1"/>
    <property type="molecule type" value="Genomic_DNA"/>
</dbReference>
<accession>A0A919L7K3</accession>
<protein>
    <submittedName>
        <fullName evidence="1">Uncharacterized protein</fullName>
    </submittedName>
</protein>
<dbReference type="Proteomes" id="UP000603227">
    <property type="component" value="Unassembled WGS sequence"/>
</dbReference>
<comment type="caution">
    <text evidence="1">The sequence shown here is derived from an EMBL/GenBank/DDBJ whole genome shotgun (WGS) entry which is preliminary data.</text>
</comment>
<sequence>MPDIWNGKELPSRNSVHEPLSEDIHYRLYDQNTGRLLSFNSTNSLGAVAGDIADTQREHPAAKVVFVRYDGPAYR</sequence>
<dbReference type="AlphaFoldDB" id="A0A919L7K3"/>
<keyword evidence="2" id="KW-1185">Reference proteome</keyword>
<evidence type="ECO:0000313" key="1">
    <source>
        <dbReference type="EMBL" id="GHH87835.1"/>
    </source>
</evidence>